<dbReference type="EMBL" id="FNGF01000001">
    <property type="protein sequence ID" value="SDK53074.1"/>
    <property type="molecule type" value="Genomic_DNA"/>
</dbReference>
<dbReference type="PANTHER" id="PTHR30055">
    <property type="entry name" value="HTH-TYPE TRANSCRIPTIONAL REGULATOR RUTR"/>
    <property type="match status" value="1"/>
</dbReference>
<dbReference type="RefSeq" id="WP_091041953.1">
    <property type="nucleotide sequence ID" value="NZ_FNGF01000001.1"/>
</dbReference>
<keyword evidence="5" id="KW-1185">Reference proteome</keyword>
<feature type="DNA-binding region" description="H-T-H motif" evidence="2">
    <location>
        <begin position="34"/>
        <end position="53"/>
    </location>
</feature>
<dbReference type="OrthoDB" id="7505659at2"/>
<dbReference type="InterPro" id="IPR001647">
    <property type="entry name" value="HTH_TetR"/>
</dbReference>
<dbReference type="AlphaFoldDB" id="A0A1G9CNP1"/>
<proteinExistence type="predicted"/>
<dbReference type="GO" id="GO:0000976">
    <property type="term" value="F:transcription cis-regulatory region binding"/>
    <property type="evidence" value="ECO:0007669"/>
    <property type="project" value="TreeGrafter"/>
</dbReference>
<reference evidence="5" key="1">
    <citation type="submission" date="2016-10" db="EMBL/GenBank/DDBJ databases">
        <authorList>
            <person name="Varghese N."/>
            <person name="Submissions S."/>
        </authorList>
    </citation>
    <scope>NUCLEOTIDE SEQUENCE [LARGE SCALE GENOMIC DNA]</scope>
    <source>
        <strain evidence="5">CGMCC 4.3147</strain>
    </source>
</reference>
<dbReference type="PANTHER" id="PTHR30055:SF146">
    <property type="entry name" value="HTH-TYPE TRANSCRIPTIONAL DUAL REGULATOR CECR"/>
    <property type="match status" value="1"/>
</dbReference>
<dbReference type="InterPro" id="IPR009057">
    <property type="entry name" value="Homeodomain-like_sf"/>
</dbReference>
<sequence>MKSDRVLSTAEERRAKVLTSAVATFAQGGFHAVTIADVARHAGISPAYVLKLFTSKTQLFIGALEECYRRIMAEFERAASKASDTSPEGELDAMGEAYADLIGDRDLLMLQVHAQSAAMVDPLIGEAVRAGVAEVTDYLVSRTRAEGWRIQQFIAVGQLCHLLTTIDAFGVDAPWAKLLTEGIRHADARPSGSSAD</sequence>
<gene>
    <name evidence="4" type="ORF">SAMN05216298_0429</name>
</gene>
<protein>
    <submittedName>
        <fullName evidence="4">Transcriptional regulator, TetR family</fullName>
    </submittedName>
</protein>
<dbReference type="Pfam" id="PF00440">
    <property type="entry name" value="TetR_N"/>
    <property type="match status" value="1"/>
</dbReference>
<name>A0A1G9CNP1_9ACTN</name>
<dbReference type="Gene3D" id="1.10.357.10">
    <property type="entry name" value="Tetracycline Repressor, domain 2"/>
    <property type="match status" value="1"/>
</dbReference>
<dbReference type="STRING" id="380244.SAMN05216298_0429"/>
<evidence type="ECO:0000313" key="5">
    <source>
        <dbReference type="Proteomes" id="UP000198662"/>
    </source>
</evidence>
<keyword evidence="1 2" id="KW-0238">DNA-binding</keyword>
<dbReference type="PROSITE" id="PS50977">
    <property type="entry name" value="HTH_TETR_2"/>
    <property type="match status" value="1"/>
</dbReference>
<dbReference type="GO" id="GO:0003700">
    <property type="term" value="F:DNA-binding transcription factor activity"/>
    <property type="evidence" value="ECO:0007669"/>
    <property type="project" value="TreeGrafter"/>
</dbReference>
<dbReference type="InterPro" id="IPR050109">
    <property type="entry name" value="HTH-type_TetR-like_transc_reg"/>
</dbReference>
<feature type="domain" description="HTH tetR-type" evidence="3">
    <location>
        <begin position="11"/>
        <end position="71"/>
    </location>
</feature>
<evidence type="ECO:0000313" key="4">
    <source>
        <dbReference type="EMBL" id="SDK53074.1"/>
    </source>
</evidence>
<evidence type="ECO:0000259" key="3">
    <source>
        <dbReference type="PROSITE" id="PS50977"/>
    </source>
</evidence>
<dbReference type="SUPFAM" id="SSF46689">
    <property type="entry name" value="Homeodomain-like"/>
    <property type="match status" value="1"/>
</dbReference>
<evidence type="ECO:0000256" key="1">
    <source>
        <dbReference type="ARBA" id="ARBA00023125"/>
    </source>
</evidence>
<dbReference type="Proteomes" id="UP000198662">
    <property type="component" value="Unassembled WGS sequence"/>
</dbReference>
<accession>A0A1G9CNP1</accession>
<evidence type="ECO:0000256" key="2">
    <source>
        <dbReference type="PROSITE-ProRule" id="PRU00335"/>
    </source>
</evidence>
<organism evidence="4 5">
    <name type="scientific">Glycomyces sambucus</name>
    <dbReference type="NCBI Taxonomy" id="380244"/>
    <lineage>
        <taxon>Bacteria</taxon>
        <taxon>Bacillati</taxon>
        <taxon>Actinomycetota</taxon>
        <taxon>Actinomycetes</taxon>
        <taxon>Glycomycetales</taxon>
        <taxon>Glycomycetaceae</taxon>
        <taxon>Glycomyces</taxon>
    </lineage>
</organism>